<evidence type="ECO:0000313" key="3">
    <source>
        <dbReference type="EMBL" id="CAB4776383.1"/>
    </source>
</evidence>
<dbReference type="PRINTS" id="PR00081">
    <property type="entry name" value="GDHRDH"/>
</dbReference>
<protein>
    <submittedName>
        <fullName evidence="3">Unannotated protein</fullName>
    </submittedName>
</protein>
<gene>
    <name evidence="3" type="ORF">UFOPK2958_00219</name>
</gene>
<reference evidence="3" key="1">
    <citation type="submission" date="2020-05" db="EMBL/GenBank/DDBJ databases">
        <authorList>
            <person name="Chiriac C."/>
            <person name="Salcher M."/>
            <person name="Ghai R."/>
            <person name="Kavagutti S V."/>
        </authorList>
    </citation>
    <scope>NUCLEOTIDE SEQUENCE</scope>
</reference>
<dbReference type="PANTHER" id="PTHR24320">
    <property type="entry name" value="RETINOL DEHYDROGENASE"/>
    <property type="match status" value="1"/>
</dbReference>
<dbReference type="Gene3D" id="3.40.50.720">
    <property type="entry name" value="NAD(P)-binding Rossmann-like Domain"/>
    <property type="match status" value="1"/>
</dbReference>
<keyword evidence="2" id="KW-0560">Oxidoreductase</keyword>
<dbReference type="CDD" id="cd05327">
    <property type="entry name" value="retinol-DH_like_SDR_c_like"/>
    <property type="match status" value="1"/>
</dbReference>
<dbReference type="SUPFAM" id="SSF51735">
    <property type="entry name" value="NAD(P)-binding Rossmann-fold domains"/>
    <property type="match status" value="1"/>
</dbReference>
<organism evidence="3">
    <name type="scientific">freshwater metagenome</name>
    <dbReference type="NCBI Taxonomy" id="449393"/>
    <lineage>
        <taxon>unclassified sequences</taxon>
        <taxon>metagenomes</taxon>
        <taxon>ecological metagenomes</taxon>
    </lineage>
</organism>
<evidence type="ECO:0000256" key="1">
    <source>
        <dbReference type="ARBA" id="ARBA00006484"/>
    </source>
</evidence>
<dbReference type="Pfam" id="PF00106">
    <property type="entry name" value="adh_short"/>
    <property type="match status" value="1"/>
</dbReference>
<dbReference type="PANTHER" id="PTHR24320:SF272">
    <property type="entry name" value="NAD(P)-BINDING ROSSMANN-FOLD SUPERFAMILY PROTEIN"/>
    <property type="match status" value="1"/>
</dbReference>
<sequence>MPITSQFGYHSTALEVVAGVDLTGRNAFVTGGGSGIGVETVRALATAGAQVCVTLRTPSQGENLLATLGAALASKVTLIPLDLADLESVRAASATYIETGQPLHILVNNAGVMATPQGVTKQGFELQFGTNHLGHFLLTQGLLPALRASGGARVVALSSSAHRRSDVDLVDPNFLHRPYDKWASYGQSKTANALFTVELTKRYAEDGIYANAVMPGGIMTGLQKHMPLEEQRAAGFIDDDGNPNPIFKNVAQGASTSTWAATGIELENIGGLYLENCQEAGPMDPAVPFIGVMPYALDSVHAGDVWEMTERILGA</sequence>
<accession>A0A6J6W027</accession>
<dbReference type="AlphaFoldDB" id="A0A6J6W027"/>
<comment type="similarity">
    <text evidence="1">Belongs to the short-chain dehydrogenases/reductases (SDR) family.</text>
</comment>
<name>A0A6J6W027_9ZZZZ</name>
<evidence type="ECO:0000256" key="2">
    <source>
        <dbReference type="ARBA" id="ARBA00023002"/>
    </source>
</evidence>
<dbReference type="FunFam" id="3.40.50.720:FF:000594">
    <property type="entry name" value="Short-chain oxidoreductase"/>
    <property type="match status" value="1"/>
</dbReference>
<dbReference type="InterPro" id="IPR002347">
    <property type="entry name" value="SDR_fam"/>
</dbReference>
<dbReference type="EMBL" id="CAFAAB010000013">
    <property type="protein sequence ID" value="CAB4776383.1"/>
    <property type="molecule type" value="Genomic_DNA"/>
</dbReference>
<dbReference type="GO" id="GO:0016491">
    <property type="term" value="F:oxidoreductase activity"/>
    <property type="evidence" value="ECO:0007669"/>
    <property type="project" value="UniProtKB-KW"/>
</dbReference>
<dbReference type="InterPro" id="IPR036291">
    <property type="entry name" value="NAD(P)-bd_dom_sf"/>
</dbReference>
<proteinExistence type="inferred from homology"/>